<dbReference type="Gene3D" id="3.90.1600.10">
    <property type="entry name" value="Palm domain of DNA polymerase"/>
    <property type="match status" value="2"/>
</dbReference>
<dbReference type="InterPro" id="IPR017964">
    <property type="entry name" value="DNA-dir_DNA_pol_B_CS"/>
</dbReference>
<dbReference type="Gene3D" id="6.10.140.1130">
    <property type="match status" value="1"/>
</dbReference>
<evidence type="ECO:0000259" key="9">
    <source>
        <dbReference type="Pfam" id="PF03104"/>
    </source>
</evidence>
<dbReference type="NCBIfam" id="NF004421">
    <property type="entry name" value="PRK05762.1-2"/>
    <property type="match status" value="1"/>
</dbReference>
<keyword evidence="11" id="KW-1185">Reference proteome</keyword>
<evidence type="ECO:0000256" key="2">
    <source>
        <dbReference type="ARBA" id="ARBA00022679"/>
    </source>
</evidence>
<dbReference type="Pfam" id="PF03104">
    <property type="entry name" value="DNA_pol_B_exo1"/>
    <property type="match status" value="1"/>
</dbReference>
<proteinExistence type="inferred from homology"/>
<dbReference type="InterPro" id="IPR012337">
    <property type="entry name" value="RNaseH-like_sf"/>
</dbReference>
<keyword evidence="2 7" id="KW-0808">Transferase</keyword>
<dbReference type="CDD" id="cd05537">
    <property type="entry name" value="POLBc_Pol_II"/>
    <property type="match status" value="1"/>
</dbReference>
<dbReference type="FunFam" id="3.90.1600.10:FF:000030">
    <property type="entry name" value="DNA polymerase II"/>
    <property type="match status" value="1"/>
</dbReference>
<dbReference type="OrthoDB" id="5807460at2"/>
<dbReference type="GO" id="GO:0045004">
    <property type="term" value="P:DNA replication proofreading"/>
    <property type="evidence" value="ECO:0007669"/>
    <property type="project" value="TreeGrafter"/>
</dbReference>
<evidence type="ECO:0000259" key="8">
    <source>
        <dbReference type="Pfam" id="PF00136"/>
    </source>
</evidence>
<dbReference type="InterPro" id="IPR006134">
    <property type="entry name" value="DNA-dir_DNA_pol_B_multi_dom"/>
</dbReference>
<evidence type="ECO:0000256" key="6">
    <source>
        <dbReference type="ARBA" id="ARBA00049244"/>
    </source>
</evidence>
<evidence type="ECO:0000256" key="4">
    <source>
        <dbReference type="ARBA" id="ARBA00022932"/>
    </source>
</evidence>
<keyword evidence="4 7" id="KW-0239">DNA-directed DNA polymerase</keyword>
<keyword evidence="5 7" id="KW-0238">DNA-binding</keyword>
<dbReference type="InterPro" id="IPR042087">
    <property type="entry name" value="DNA_pol_B_thumb"/>
</dbReference>
<evidence type="ECO:0000256" key="1">
    <source>
        <dbReference type="ARBA" id="ARBA00005755"/>
    </source>
</evidence>
<evidence type="ECO:0000256" key="7">
    <source>
        <dbReference type="RuleBase" id="RU000442"/>
    </source>
</evidence>
<accession>A0A8H2PLX8</accession>
<dbReference type="Gene3D" id="3.30.420.10">
    <property type="entry name" value="Ribonuclease H-like superfamily/Ribonuclease H"/>
    <property type="match status" value="1"/>
</dbReference>
<dbReference type="GO" id="GO:0003677">
    <property type="term" value="F:DNA binding"/>
    <property type="evidence" value="ECO:0007669"/>
    <property type="project" value="UniProtKB-KW"/>
</dbReference>
<organism evidence="10 11">
    <name type="scientific">Colwellia ponticola</name>
    <dbReference type="NCBI Taxonomy" id="2304625"/>
    <lineage>
        <taxon>Bacteria</taxon>
        <taxon>Pseudomonadati</taxon>
        <taxon>Pseudomonadota</taxon>
        <taxon>Gammaproteobacteria</taxon>
        <taxon>Alteromonadales</taxon>
        <taxon>Colwelliaceae</taxon>
        <taxon>Colwellia</taxon>
    </lineage>
</organism>
<dbReference type="Proteomes" id="UP000307702">
    <property type="component" value="Unassembled WGS sequence"/>
</dbReference>
<dbReference type="GO" id="GO:0009432">
    <property type="term" value="P:SOS response"/>
    <property type="evidence" value="ECO:0007669"/>
    <property type="project" value="TreeGrafter"/>
</dbReference>
<protein>
    <recommendedName>
        <fullName evidence="7">DNA polymerase</fullName>
        <ecNumber evidence="7">2.7.7.7</ecNumber>
    </recommendedName>
</protein>
<dbReference type="InterPro" id="IPR043502">
    <property type="entry name" value="DNA/RNA_pol_sf"/>
</dbReference>
<feature type="domain" description="DNA-directed DNA polymerase family B multifunctional" evidence="8">
    <location>
        <begin position="401"/>
        <end position="795"/>
    </location>
</feature>
<comment type="catalytic activity">
    <reaction evidence="6 7">
        <text>DNA(n) + a 2'-deoxyribonucleoside 5'-triphosphate = DNA(n+1) + diphosphate</text>
        <dbReference type="Rhea" id="RHEA:22508"/>
        <dbReference type="Rhea" id="RHEA-COMP:17339"/>
        <dbReference type="Rhea" id="RHEA-COMP:17340"/>
        <dbReference type="ChEBI" id="CHEBI:33019"/>
        <dbReference type="ChEBI" id="CHEBI:61560"/>
        <dbReference type="ChEBI" id="CHEBI:173112"/>
        <dbReference type="EC" id="2.7.7.7"/>
    </reaction>
</comment>
<dbReference type="PROSITE" id="PS00116">
    <property type="entry name" value="DNA_POLYMERASE_B"/>
    <property type="match status" value="1"/>
</dbReference>
<dbReference type="EMBL" id="SZVP01000014">
    <property type="protein sequence ID" value="TMM43333.1"/>
    <property type="molecule type" value="Genomic_DNA"/>
</dbReference>
<dbReference type="SMART" id="SM00486">
    <property type="entry name" value="POLBc"/>
    <property type="match status" value="1"/>
</dbReference>
<evidence type="ECO:0000313" key="10">
    <source>
        <dbReference type="EMBL" id="TMM43333.1"/>
    </source>
</evidence>
<evidence type="ECO:0000256" key="3">
    <source>
        <dbReference type="ARBA" id="ARBA00022695"/>
    </source>
</evidence>
<evidence type="ECO:0000313" key="11">
    <source>
        <dbReference type="Proteomes" id="UP000307702"/>
    </source>
</evidence>
<feature type="domain" description="DNA-directed DNA polymerase family B exonuclease" evidence="9">
    <location>
        <begin position="111"/>
        <end position="320"/>
    </location>
</feature>
<dbReference type="EC" id="2.7.7.7" evidence="7"/>
<dbReference type="GO" id="GO:0008296">
    <property type="term" value="F:3'-5'-DNA exonuclease activity"/>
    <property type="evidence" value="ECO:0007669"/>
    <property type="project" value="TreeGrafter"/>
</dbReference>
<comment type="caution">
    <text evidence="10">The sequence shown here is derived from an EMBL/GenBank/DDBJ whole genome shotgun (WGS) entry which is preliminary data.</text>
</comment>
<comment type="similarity">
    <text evidence="1 7">Belongs to the DNA polymerase type-B family.</text>
</comment>
<gene>
    <name evidence="10" type="ORF">FCS21_13160</name>
</gene>
<dbReference type="GO" id="GO:0000166">
    <property type="term" value="F:nucleotide binding"/>
    <property type="evidence" value="ECO:0007669"/>
    <property type="project" value="InterPro"/>
</dbReference>
<name>A0A8H2PLX8_9GAMM</name>
<dbReference type="CDD" id="cd05784">
    <property type="entry name" value="DNA_polB_II_exo"/>
    <property type="match status" value="1"/>
</dbReference>
<dbReference type="AlphaFoldDB" id="A0A8H2PLX8"/>
<keyword evidence="7" id="KW-0235">DNA replication</keyword>
<dbReference type="InterPro" id="IPR050240">
    <property type="entry name" value="DNA_pol_type-B"/>
</dbReference>
<sequence length="820" mass="93588">MKNFNTADIGEGFLLTRQVQDTAQGLQITLWLKSDSGVIKLQVENELAVFFIEHQYLSIAEQLLIDQGIPLKKSQQLSLKNFAQKTVAALYFTSMRSFYRAREVLKSHQIKCYEDDIRPDDRFLMERHITADISYVGEQPYLHNDQQGYQLVKQAKCKRADKQHHNNLTMLSIDIECSMQGELFSIGLYAFNHNTQHKNKEFKRVLMIGEPQTGCESYIHWHTDERQLLLHFIDEINVFDADILIGWNVINFDFKLLQKRCDLHGIRFSIGRDGAVPYWRKNANNPEQNFIEIAGRVVLDGIDLLKTATYNFTSFSLDNVAHSLLGRGKKVVDVDNRIQEIVDNFAHNKPALAAYNLEDCRLVWLIFEKTQLLAFAQLRSQLTGLAIDRVGGSVAAFTNLYLPKLHRSGYIAPNMGDGVSGLISPGGYVMDSVPGLYDNVLVLDFKSLYPSIIRTFKVDPMGLIEGLLTVKANDSVSVDNRDYVISGFDGAYFSREAHFLPDIIESLWLERDKAKQQKNAALSQAIKIIMNSFYGVLGSTGCRFFDPRLSGSITKRSHQILKQTSHWIEKKGFKVIYGDTDSIFVVIGADKSTQQASELGVELQNFINDKWQLTLATDFKIISQLEIEFETHFTKFLMPKIRGINPSKDQKVVGTKKRYAGLSKGVITFKGLETVRSDWTELSKDFQQELYRLVFNDKPVDDYIKNIVDALKQGCYDDKLIYQKRIQRKLTDYVNTPPHIKAALIANAKLKAQGVQQKYQHRSTIRYVITLDGVQPVDFNESILDYDFYVEKQLKPIADDILPFIGKDFQSITGDQMGLF</sequence>
<dbReference type="RefSeq" id="WP_138624019.1">
    <property type="nucleotide sequence ID" value="NZ_SZVP01000014.1"/>
</dbReference>
<dbReference type="Gene3D" id="1.10.132.60">
    <property type="entry name" value="DNA polymerase family B, C-terminal domain"/>
    <property type="match status" value="1"/>
</dbReference>
<evidence type="ECO:0000256" key="5">
    <source>
        <dbReference type="ARBA" id="ARBA00023125"/>
    </source>
</evidence>
<dbReference type="InterPro" id="IPR006133">
    <property type="entry name" value="DNA-dir_DNA_pol_B_exonuc"/>
</dbReference>
<dbReference type="InterPro" id="IPR036397">
    <property type="entry name" value="RNaseH_sf"/>
</dbReference>
<reference evidence="10 11" key="1">
    <citation type="submission" date="2019-05" db="EMBL/GenBank/DDBJ databases">
        <title>Colwellia ponticola sp. nov., isolated from seawater.</title>
        <authorList>
            <person name="Yoon J.-H."/>
        </authorList>
    </citation>
    <scope>NUCLEOTIDE SEQUENCE [LARGE SCALE GENOMIC DNA]</scope>
    <source>
        <strain evidence="10 11">OISW-25</strain>
    </source>
</reference>
<dbReference type="Gene3D" id="3.30.70.2250">
    <property type="match status" value="1"/>
</dbReference>
<dbReference type="PANTHER" id="PTHR10322:SF23">
    <property type="entry name" value="DNA POLYMERASE DELTA CATALYTIC SUBUNIT"/>
    <property type="match status" value="1"/>
</dbReference>
<dbReference type="Pfam" id="PF21474">
    <property type="entry name" value="DNApolII_N"/>
    <property type="match status" value="1"/>
</dbReference>
<dbReference type="PRINTS" id="PR00106">
    <property type="entry name" value="DNAPOLB"/>
</dbReference>
<dbReference type="Gene3D" id="2.40.50.590">
    <property type="match status" value="1"/>
</dbReference>
<keyword evidence="3 7" id="KW-0548">Nucleotidyltransferase</keyword>
<dbReference type="InterPro" id="IPR023211">
    <property type="entry name" value="DNA_pol_palm_dom_sf"/>
</dbReference>
<dbReference type="SUPFAM" id="SSF53098">
    <property type="entry name" value="Ribonuclease H-like"/>
    <property type="match status" value="1"/>
</dbReference>
<dbReference type="PANTHER" id="PTHR10322">
    <property type="entry name" value="DNA POLYMERASE CATALYTIC SUBUNIT"/>
    <property type="match status" value="1"/>
</dbReference>
<dbReference type="GO" id="GO:0003887">
    <property type="term" value="F:DNA-directed DNA polymerase activity"/>
    <property type="evidence" value="ECO:0007669"/>
    <property type="project" value="UniProtKB-KW"/>
</dbReference>
<dbReference type="SUPFAM" id="SSF56672">
    <property type="entry name" value="DNA/RNA polymerases"/>
    <property type="match status" value="1"/>
</dbReference>
<dbReference type="InterPro" id="IPR006172">
    <property type="entry name" value="DNA-dir_DNA_pol_B"/>
</dbReference>
<dbReference type="Gene3D" id="1.10.287.690">
    <property type="entry name" value="Helix hairpin bin"/>
    <property type="match status" value="1"/>
</dbReference>
<dbReference type="Pfam" id="PF00136">
    <property type="entry name" value="DNA_pol_B"/>
    <property type="match status" value="1"/>
</dbReference>